<evidence type="ECO:0000256" key="1">
    <source>
        <dbReference type="ARBA" id="ARBA00006464"/>
    </source>
</evidence>
<reference evidence="5" key="1">
    <citation type="journal article" date="2019" name="Int. J. Syst. Evol. Microbiol.">
        <title>The Global Catalogue of Microorganisms (GCM) 10K type strain sequencing project: providing services to taxonomists for standard genome sequencing and annotation.</title>
        <authorList>
            <consortium name="The Broad Institute Genomics Platform"/>
            <consortium name="The Broad Institute Genome Sequencing Center for Infectious Disease"/>
            <person name="Wu L."/>
            <person name="Ma J."/>
        </authorList>
    </citation>
    <scope>NUCLEOTIDE SEQUENCE [LARGE SCALE GENOMIC DNA]</scope>
    <source>
        <strain evidence="5">KCTC 42805</strain>
    </source>
</reference>
<feature type="transmembrane region" description="Helical" evidence="2">
    <location>
        <begin position="74"/>
        <end position="101"/>
    </location>
</feature>
<evidence type="ECO:0000256" key="2">
    <source>
        <dbReference type="SAM" id="Phobius"/>
    </source>
</evidence>
<evidence type="ECO:0000313" key="5">
    <source>
        <dbReference type="Proteomes" id="UP001597469"/>
    </source>
</evidence>
<comment type="similarity">
    <text evidence="1">Belongs to the bacterial sugar transferase family.</text>
</comment>
<comment type="caution">
    <text evidence="4">The sequence shown here is derived from an EMBL/GenBank/DDBJ whole genome shotgun (WGS) entry which is preliminary data.</text>
</comment>
<name>A0ABW5M9Q4_9BACT</name>
<dbReference type="PANTHER" id="PTHR30576">
    <property type="entry name" value="COLANIC BIOSYNTHESIS UDP-GLUCOSE LIPID CARRIER TRANSFERASE"/>
    <property type="match status" value="1"/>
</dbReference>
<gene>
    <name evidence="4" type="ORF">ACFSUS_21855</name>
</gene>
<keyword evidence="2" id="KW-0472">Membrane</keyword>
<organism evidence="4 5">
    <name type="scientific">Spirosoma soli</name>
    <dbReference type="NCBI Taxonomy" id="1770529"/>
    <lineage>
        <taxon>Bacteria</taxon>
        <taxon>Pseudomonadati</taxon>
        <taxon>Bacteroidota</taxon>
        <taxon>Cytophagia</taxon>
        <taxon>Cytophagales</taxon>
        <taxon>Cytophagaceae</taxon>
        <taxon>Spirosoma</taxon>
    </lineage>
</organism>
<accession>A0ABW5M9Q4</accession>
<dbReference type="RefSeq" id="WP_381525898.1">
    <property type="nucleotide sequence ID" value="NZ_JBHULN010000016.1"/>
</dbReference>
<proteinExistence type="inferred from homology"/>
<protein>
    <submittedName>
        <fullName evidence="4">Sugar transferase</fullName>
    </submittedName>
</protein>
<keyword evidence="4" id="KW-0808">Transferase</keyword>
<feature type="domain" description="Bacterial sugar transferase" evidence="3">
    <location>
        <begin position="72"/>
        <end position="255"/>
    </location>
</feature>
<sequence length="262" mass="30668">MDKIYFPPRKDNRNLDVKALETKNNQKKMEKYISSSAPSFSSASSTKVFLQWKEDENFLLKETKSFYLLLGKRIVDILISLTVIVFVLSWLFPIISLIILLDSRGPILFIQARTGYKGVTFPCLKFRTMYNVKQHEFKQTSFNDHRVTRVGRFLRRTNLDELPQFFNVLFGNMSIVGPRPHAVQHDAYHWASVPYRNRYCIKPGITGLAQIRGARGETDKSQKMEHRVRYDLFYVKRQSFGLDMAVFFWTISTMIKGDKNAW</sequence>
<dbReference type="Pfam" id="PF02397">
    <property type="entry name" value="Bac_transf"/>
    <property type="match status" value="1"/>
</dbReference>
<dbReference type="PANTHER" id="PTHR30576:SF0">
    <property type="entry name" value="UNDECAPRENYL-PHOSPHATE N-ACETYLGALACTOSAMINYL 1-PHOSPHATE TRANSFERASE-RELATED"/>
    <property type="match status" value="1"/>
</dbReference>
<keyword evidence="5" id="KW-1185">Reference proteome</keyword>
<evidence type="ECO:0000313" key="4">
    <source>
        <dbReference type="EMBL" id="MFD2573302.1"/>
    </source>
</evidence>
<dbReference type="InterPro" id="IPR003362">
    <property type="entry name" value="Bact_transf"/>
</dbReference>
<dbReference type="Proteomes" id="UP001597469">
    <property type="component" value="Unassembled WGS sequence"/>
</dbReference>
<evidence type="ECO:0000259" key="3">
    <source>
        <dbReference type="Pfam" id="PF02397"/>
    </source>
</evidence>
<dbReference type="EMBL" id="JBHULN010000016">
    <property type="protein sequence ID" value="MFD2573302.1"/>
    <property type="molecule type" value="Genomic_DNA"/>
</dbReference>
<keyword evidence="2" id="KW-0812">Transmembrane</keyword>
<dbReference type="GO" id="GO:0016740">
    <property type="term" value="F:transferase activity"/>
    <property type="evidence" value="ECO:0007669"/>
    <property type="project" value="UniProtKB-KW"/>
</dbReference>
<keyword evidence="2" id="KW-1133">Transmembrane helix</keyword>